<dbReference type="GO" id="GO:0016301">
    <property type="term" value="F:kinase activity"/>
    <property type="evidence" value="ECO:0007669"/>
    <property type="project" value="UniProtKB-KW"/>
</dbReference>
<dbReference type="Proteomes" id="UP000567099">
    <property type="component" value="Unassembled WGS sequence"/>
</dbReference>
<keyword evidence="1" id="KW-0808">Transferase</keyword>
<reference evidence="1 2" key="1">
    <citation type="submission" date="2020-07" db="EMBL/GenBank/DDBJ databases">
        <title>Genomic Encyclopedia of Type Strains, Phase IV (KMG-V): Genome sequencing to study the core and pangenomes of soil and plant-associated prokaryotes.</title>
        <authorList>
            <person name="Whitman W."/>
        </authorList>
    </citation>
    <scope>NUCLEOTIDE SEQUENCE [LARGE SCALE GENOMIC DNA]</scope>
    <source>
        <strain evidence="1 2">C13</strain>
    </source>
</reference>
<keyword evidence="1" id="KW-0418">Kinase</keyword>
<evidence type="ECO:0000313" key="2">
    <source>
        <dbReference type="Proteomes" id="UP000567099"/>
    </source>
</evidence>
<proteinExistence type="predicted"/>
<organism evidence="1 2">
    <name type="scientific">Methanococcus maripaludis</name>
    <name type="common">Methanococcus deltae</name>
    <dbReference type="NCBI Taxonomy" id="39152"/>
    <lineage>
        <taxon>Archaea</taxon>
        <taxon>Methanobacteriati</taxon>
        <taxon>Methanobacteriota</taxon>
        <taxon>Methanomada group</taxon>
        <taxon>Methanococci</taxon>
        <taxon>Methanococcales</taxon>
        <taxon>Methanococcaceae</taxon>
        <taxon>Methanococcus</taxon>
    </lineage>
</organism>
<comment type="caution">
    <text evidence="1">The sequence shown here is derived from an EMBL/GenBank/DDBJ whole genome shotgun (WGS) entry which is preliminary data.</text>
</comment>
<dbReference type="AlphaFoldDB" id="A0A7J9PP88"/>
<gene>
    <name evidence="1" type="ORF">HNP94_001459</name>
</gene>
<dbReference type="EMBL" id="JACDUO010000002">
    <property type="protein sequence ID" value="MBA2864437.1"/>
    <property type="molecule type" value="Genomic_DNA"/>
</dbReference>
<sequence length="336" mass="38764">MWVGGELIKNYIDERNADDFDSFIGVFGPEGTGKSATEVTLCDYTDPTFAENIFKRMFFDPSQVIDYLMLLKDQIAKIKTGSSSYICVGIDEGQDMIHRRDAMTKAVKVMVKTVRTQRVGRMPVTICAPNPLELDSVIQQRFNLALFISPDRKRIHGMWKELIMDGKPVKGNLKNLINRLSKYDAKSIDMNPDWIEKEIGLSFDFTCKNYYNKKLYKEYKKVKLEKTDGFLDWGIDYLSEDDEDGPRPGRSVEQVRENLLEKFSIEMVQKGMGEFKDGIFENKINSEDYYLFTDIYRTLGINRSTLNTRLDNLGIRTPKKGNRVYIKGADIPFIAY</sequence>
<accession>A0A7J9PP88</accession>
<protein>
    <submittedName>
        <fullName evidence="1">Nicotinamide riboside kinase</fullName>
    </submittedName>
</protein>
<evidence type="ECO:0000313" key="1">
    <source>
        <dbReference type="EMBL" id="MBA2864437.1"/>
    </source>
</evidence>
<name>A0A7J9PP88_METMI</name>
<dbReference type="RefSeq" id="WP_181505195.1">
    <property type="nucleotide sequence ID" value="NZ_JACDUO010000002.1"/>
</dbReference>